<dbReference type="EMBL" id="JAWJWE010000039">
    <property type="protein sequence ID" value="KAK6620798.1"/>
    <property type="molecule type" value="Genomic_DNA"/>
</dbReference>
<name>A0AAN8P4L2_POLSC</name>
<feature type="compositionally biased region" description="Basic and acidic residues" evidence="1">
    <location>
        <begin position="62"/>
        <end position="74"/>
    </location>
</feature>
<sequence>MALQKMGDQGNFVPVCASVICEAPGVIYVSIDPDVWKIRCRQCQEKTEHKCALKRLKNKFRGDPSKRRVPKVEDPPIEVVGEPIPKEPESDMDLKPAEPIPDDCCACEDRPKDAPMKPNVCLCDIYRPLNFMLEFEVTGEFKPAYVPKARKGKD</sequence>
<organism evidence="2 5">
    <name type="scientific">Polyplax serrata</name>
    <name type="common">Common mouse louse</name>
    <dbReference type="NCBI Taxonomy" id="468196"/>
    <lineage>
        <taxon>Eukaryota</taxon>
        <taxon>Metazoa</taxon>
        <taxon>Ecdysozoa</taxon>
        <taxon>Arthropoda</taxon>
        <taxon>Hexapoda</taxon>
        <taxon>Insecta</taxon>
        <taxon>Pterygota</taxon>
        <taxon>Neoptera</taxon>
        <taxon>Paraneoptera</taxon>
        <taxon>Psocodea</taxon>
        <taxon>Troctomorpha</taxon>
        <taxon>Phthiraptera</taxon>
        <taxon>Anoplura</taxon>
        <taxon>Polyplacidae</taxon>
        <taxon>Polyplax</taxon>
    </lineage>
</organism>
<reference evidence="2 5" key="1">
    <citation type="submission" date="2023-10" db="EMBL/GenBank/DDBJ databases">
        <title>Genomes of two closely related lineages of the louse Polyplax serrata with different host specificities.</title>
        <authorList>
            <person name="Martinu J."/>
            <person name="Tarabai H."/>
            <person name="Stefka J."/>
            <person name="Hypsa V."/>
        </authorList>
    </citation>
    <scope>NUCLEOTIDE SEQUENCE [LARGE SCALE GENOMIC DNA]</scope>
    <source>
        <strain evidence="3">98ZLc_SE</strain>
        <strain evidence="2">HR10_N</strain>
    </source>
</reference>
<dbReference type="EMBL" id="JAWJWF010000001">
    <property type="protein sequence ID" value="KAK6641726.1"/>
    <property type="molecule type" value="Genomic_DNA"/>
</dbReference>
<evidence type="ECO:0000313" key="2">
    <source>
        <dbReference type="EMBL" id="KAK6620798.1"/>
    </source>
</evidence>
<feature type="compositionally biased region" description="Basic and acidic residues" evidence="1">
    <location>
        <begin position="84"/>
        <end position="95"/>
    </location>
</feature>
<evidence type="ECO:0000313" key="3">
    <source>
        <dbReference type="EMBL" id="KAK6641726.1"/>
    </source>
</evidence>
<feature type="region of interest" description="Disordered" evidence="1">
    <location>
        <begin position="62"/>
        <end position="95"/>
    </location>
</feature>
<evidence type="ECO:0000313" key="5">
    <source>
        <dbReference type="Proteomes" id="UP001372834"/>
    </source>
</evidence>
<keyword evidence="4" id="KW-1185">Reference proteome</keyword>
<comment type="caution">
    <text evidence="2">The sequence shown here is derived from an EMBL/GenBank/DDBJ whole genome shotgun (WGS) entry which is preliminary data.</text>
</comment>
<dbReference type="AlphaFoldDB" id="A0AAN8P4L2"/>
<evidence type="ECO:0000256" key="1">
    <source>
        <dbReference type="SAM" id="MobiDB-lite"/>
    </source>
</evidence>
<protein>
    <submittedName>
        <fullName evidence="2">Uncharacterized protein</fullName>
    </submittedName>
</protein>
<accession>A0AAN8P4L2</accession>
<dbReference type="Proteomes" id="UP001359485">
    <property type="component" value="Unassembled WGS sequence"/>
</dbReference>
<proteinExistence type="predicted"/>
<dbReference type="Proteomes" id="UP001372834">
    <property type="component" value="Unassembled WGS sequence"/>
</dbReference>
<evidence type="ECO:0000313" key="4">
    <source>
        <dbReference type="Proteomes" id="UP001359485"/>
    </source>
</evidence>
<gene>
    <name evidence="2" type="ORF">RUM43_011094</name>
    <name evidence="3" type="ORF">RUM44_013441</name>
</gene>